<evidence type="ECO:0000313" key="4">
    <source>
        <dbReference type="Proteomes" id="UP000325411"/>
    </source>
</evidence>
<dbReference type="AlphaFoldDB" id="A0A5M9GWL3"/>
<feature type="region of interest" description="Disordered" evidence="1">
    <location>
        <begin position="212"/>
        <end position="240"/>
    </location>
</feature>
<reference evidence="3 4" key="1">
    <citation type="submission" date="2019-09" db="EMBL/GenBank/DDBJ databases">
        <authorList>
            <person name="Geng P."/>
            <person name="Wan X."/>
            <person name="Zhou G."/>
            <person name="Yuan Z."/>
            <person name="Hu X."/>
        </authorList>
    </citation>
    <scope>NUCLEOTIDE SEQUENCE [LARGE SCALE GENOMIC DNA]</scope>
    <source>
        <strain evidence="3 4">EFR-4</strain>
    </source>
</reference>
<organism evidence="3 4">
    <name type="scientific">Bacillus paranthracis</name>
    <dbReference type="NCBI Taxonomy" id="2026186"/>
    <lineage>
        <taxon>Bacteria</taxon>
        <taxon>Bacillati</taxon>
        <taxon>Bacillota</taxon>
        <taxon>Bacilli</taxon>
        <taxon>Bacillales</taxon>
        <taxon>Bacillaceae</taxon>
        <taxon>Bacillus</taxon>
        <taxon>Bacillus cereus group</taxon>
    </lineage>
</organism>
<proteinExistence type="predicted"/>
<feature type="compositionally biased region" description="Basic and acidic residues" evidence="1">
    <location>
        <begin position="219"/>
        <end position="240"/>
    </location>
</feature>
<dbReference type="Proteomes" id="UP000325411">
    <property type="component" value="Unassembled WGS sequence"/>
</dbReference>
<dbReference type="InterPro" id="IPR025382">
    <property type="entry name" value="Cap4-like_endonuclease_dom"/>
</dbReference>
<accession>A0A5M9GWL3</accession>
<feature type="domain" description="CD-NTase associated protein 4-like DNA endonuclease" evidence="2">
    <location>
        <begin position="50"/>
        <end position="153"/>
    </location>
</feature>
<gene>
    <name evidence="3" type="ORF">FYW06_09000</name>
</gene>
<evidence type="ECO:0000256" key="1">
    <source>
        <dbReference type="SAM" id="MobiDB-lite"/>
    </source>
</evidence>
<dbReference type="RefSeq" id="WP_000525771.1">
    <property type="nucleotide sequence ID" value="NZ_CP064079.1"/>
</dbReference>
<name>A0A5M9GWL3_9BACI</name>
<evidence type="ECO:0000313" key="3">
    <source>
        <dbReference type="EMBL" id="KAA8479006.1"/>
    </source>
</evidence>
<protein>
    <submittedName>
        <fullName evidence="3">DUF4297 domain-containing protein</fullName>
    </submittedName>
</protein>
<dbReference type="Pfam" id="PF14130">
    <property type="entry name" value="Cap4_nuclease"/>
    <property type="match status" value="1"/>
</dbReference>
<dbReference type="EMBL" id="VXCE01000004">
    <property type="protein sequence ID" value="KAA8479006.1"/>
    <property type="molecule type" value="Genomic_DNA"/>
</dbReference>
<evidence type="ECO:0000259" key="2">
    <source>
        <dbReference type="Pfam" id="PF14130"/>
    </source>
</evidence>
<comment type="caution">
    <text evidence="3">The sequence shown here is derived from an EMBL/GenBank/DDBJ whole genome shotgun (WGS) entry which is preliminary data.</text>
</comment>
<dbReference type="GO" id="GO:0004518">
    <property type="term" value="F:nuclease activity"/>
    <property type="evidence" value="ECO:0007669"/>
    <property type="project" value="InterPro"/>
</dbReference>
<sequence>MGMQTKTGISRVKLHQRIEDFLEENEENLSEEEKEQLTESILNGKVLDLSGVTAIRGFLYQYYVAASYMIDMLFSKDAWWDKVVFEFLDDIAVMDKMRVRFIQVKTKRESNVANYLTLGDMYQRKNGKGSWLDKLFIFNTHVPEETNISDKTKKRKMIPNQKLLSSCVLQFELATNVQYNKEIAIYEKEDNFRDDKDKSDYQSLIDALEGKKKRKKAKKDKDDQEDKKDKEEQDDKNWSFQGPEKDIILDASCYNGSSAKNPIWYLERFRVKRYGNAQSLKDELIGKITSNTDGNYDTFHKFKATIVLDNLLNEIITRTCQDDDNISAEKFTFHKEDLKKQLDGWYVSASDIANAASERESLRARFTTCFERIEREIESSNLEINLNKELMDTVRKMRDSLDEQFYQKEDPFIYQRFLQRLFNLNNSHSRFPFDDSIDLNYLRRSLESLVYLSVLYKEASYTSKDAHLLFRKLLDFKEELGVFSLHNVREKEDLDVAMKRVRISAKECSVSQSFNHDYYCFIADPAAKKTRTFNLKSRLKKDSVHASVSEPAVEEEGFQDIKITKQTENIKFLSTSLIHDFLKELVEQVSSFKDDGIVEIWKEDLVKFCEEKEGEL</sequence>